<dbReference type="InterPro" id="IPR018369">
    <property type="entry name" value="Chaprnonin_Cpn10_CS"/>
</dbReference>
<dbReference type="Gene3D" id="2.30.33.40">
    <property type="entry name" value="GroES chaperonin"/>
    <property type="match status" value="1"/>
</dbReference>
<dbReference type="EMBL" id="FONY01000005">
    <property type="protein sequence ID" value="SFE71407.1"/>
    <property type="molecule type" value="Genomic_DNA"/>
</dbReference>
<organism evidence="6 7">
    <name type="scientific">Thermoflexibacter ruber</name>
    <dbReference type="NCBI Taxonomy" id="1003"/>
    <lineage>
        <taxon>Bacteria</taxon>
        <taxon>Pseudomonadati</taxon>
        <taxon>Bacteroidota</taxon>
        <taxon>Cytophagia</taxon>
        <taxon>Cytophagales</taxon>
        <taxon>Thermoflexibacteraceae</taxon>
        <taxon>Thermoflexibacter</taxon>
    </lineage>
</organism>
<dbReference type="Pfam" id="PF00166">
    <property type="entry name" value="Cpn10"/>
    <property type="match status" value="1"/>
</dbReference>
<dbReference type="GO" id="GO:0051082">
    <property type="term" value="F:unfolded protein binding"/>
    <property type="evidence" value="ECO:0007669"/>
    <property type="project" value="TreeGrafter"/>
</dbReference>
<dbReference type="HAMAP" id="MF_00580">
    <property type="entry name" value="CH10"/>
    <property type="match status" value="1"/>
</dbReference>
<dbReference type="GO" id="GO:0051087">
    <property type="term" value="F:protein-folding chaperone binding"/>
    <property type="evidence" value="ECO:0007669"/>
    <property type="project" value="TreeGrafter"/>
</dbReference>
<dbReference type="GO" id="GO:0044183">
    <property type="term" value="F:protein folding chaperone"/>
    <property type="evidence" value="ECO:0007669"/>
    <property type="project" value="InterPro"/>
</dbReference>
<keyword evidence="7" id="KW-1185">Reference proteome</keyword>
<evidence type="ECO:0000256" key="5">
    <source>
        <dbReference type="RuleBase" id="RU000535"/>
    </source>
</evidence>
<name>A0A1I2CST6_9BACT</name>
<dbReference type="PROSITE" id="PS00681">
    <property type="entry name" value="CHAPERONINS_CPN10"/>
    <property type="match status" value="1"/>
</dbReference>
<gene>
    <name evidence="4" type="primary">groES</name>
    <name evidence="4" type="synonym">groS</name>
    <name evidence="6" type="ORF">SAMN04488541_1005140</name>
</gene>
<dbReference type="GO" id="GO:0005524">
    <property type="term" value="F:ATP binding"/>
    <property type="evidence" value="ECO:0007669"/>
    <property type="project" value="InterPro"/>
</dbReference>
<dbReference type="FunFam" id="2.30.33.40:FF:000004">
    <property type="entry name" value="10 kDa chaperonin"/>
    <property type="match status" value="1"/>
</dbReference>
<dbReference type="SUPFAM" id="SSF50129">
    <property type="entry name" value="GroES-like"/>
    <property type="match status" value="1"/>
</dbReference>
<evidence type="ECO:0000313" key="6">
    <source>
        <dbReference type="EMBL" id="SFE71407.1"/>
    </source>
</evidence>
<protein>
    <recommendedName>
        <fullName evidence="4">Co-chaperonin GroES</fullName>
    </recommendedName>
    <alternativeName>
        <fullName evidence="4">10 kDa chaperonin</fullName>
    </alternativeName>
    <alternativeName>
        <fullName evidence="4">Chaperonin-10</fullName>
        <shortName evidence="4">Cpn10</shortName>
    </alternativeName>
</protein>
<comment type="subunit">
    <text evidence="4">Heptamer of 7 subunits arranged in a ring. Interacts with the chaperonin GroEL.</text>
</comment>
<dbReference type="NCBIfam" id="NF001533">
    <property type="entry name" value="PRK00364.2-4"/>
    <property type="match status" value="1"/>
</dbReference>
<dbReference type="OrthoDB" id="9806791at2"/>
<sequence>MSNINIKPLADRVLVEPAPAEEKTASGLFIPDTAKEKPQKGVVVAVGTGKKDEPLTVKVNDTVLYGKYAGTEITVDGKEYLIMRESDIFAIL</sequence>
<dbReference type="InterPro" id="IPR037124">
    <property type="entry name" value="Chaperonin_GroES_sf"/>
</dbReference>
<dbReference type="PANTHER" id="PTHR10772">
    <property type="entry name" value="10 KDA HEAT SHOCK PROTEIN"/>
    <property type="match status" value="1"/>
</dbReference>
<dbReference type="AlphaFoldDB" id="A0A1I2CST6"/>
<dbReference type="GO" id="GO:0005737">
    <property type="term" value="C:cytoplasm"/>
    <property type="evidence" value="ECO:0007669"/>
    <property type="project" value="UniProtKB-SubCell"/>
</dbReference>
<dbReference type="NCBIfam" id="NF001531">
    <property type="entry name" value="PRK00364.2-2"/>
    <property type="match status" value="1"/>
</dbReference>
<comment type="similarity">
    <text evidence="1 4 5">Belongs to the GroES chaperonin family.</text>
</comment>
<evidence type="ECO:0000256" key="3">
    <source>
        <dbReference type="ARBA" id="ARBA00023186"/>
    </source>
</evidence>
<reference evidence="6 7" key="1">
    <citation type="submission" date="2016-10" db="EMBL/GenBank/DDBJ databases">
        <authorList>
            <person name="de Groot N.N."/>
        </authorList>
    </citation>
    <scope>NUCLEOTIDE SEQUENCE [LARGE SCALE GENOMIC DNA]</scope>
    <source>
        <strain>GEY</strain>
        <strain evidence="7">DSM 9560</strain>
    </source>
</reference>
<evidence type="ECO:0000256" key="2">
    <source>
        <dbReference type="ARBA" id="ARBA00022490"/>
    </source>
</evidence>
<evidence type="ECO:0000256" key="1">
    <source>
        <dbReference type="ARBA" id="ARBA00006975"/>
    </source>
</evidence>
<accession>A0A1I2CST6</accession>
<evidence type="ECO:0000256" key="4">
    <source>
        <dbReference type="HAMAP-Rule" id="MF_00580"/>
    </source>
</evidence>
<dbReference type="RefSeq" id="WP_091540685.1">
    <property type="nucleotide sequence ID" value="NZ_FONY01000005.1"/>
</dbReference>
<dbReference type="GO" id="GO:0046872">
    <property type="term" value="F:metal ion binding"/>
    <property type="evidence" value="ECO:0007669"/>
    <property type="project" value="TreeGrafter"/>
</dbReference>
<dbReference type="PANTHER" id="PTHR10772:SF58">
    <property type="entry name" value="CO-CHAPERONIN GROES"/>
    <property type="match status" value="1"/>
</dbReference>
<dbReference type="CDD" id="cd00320">
    <property type="entry name" value="cpn10"/>
    <property type="match status" value="1"/>
</dbReference>
<dbReference type="InterPro" id="IPR011032">
    <property type="entry name" value="GroES-like_sf"/>
</dbReference>
<dbReference type="SMART" id="SM00883">
    <property type="entry name" value="Cpn10"/>
    <property type="match status" value="1"/>
</dbReference>
<comment type="subcellular location">
    <subcellularLocation>
        <location evidence="4">Cytoplasm</location>
    </subcellularLocation>
</comment>
<keyword evidence="2 4" id="KW-0963">Cytoplasm</keyword>
<dbReference type="STRING" id="1003.SAMN04488541_1005140"/>
<proteinExistence type="inferred from homology"/>
<dbReference type="PRINTS" id="PR00297">
    <property type="entry name" value="CHAPERONIN10"/>
</dbReference>
<evidence type="ECO:0000313" key="7">
    <source>
        <dbReference type="Proteomes" id="UP000199513"/>
    </source>
</evidence>
<dbReference type="Proteomes" id="UP000199513">
    <property type="component" value="Unassembled WGS sequence"/>
</dbReference>
<dbReference type="InterPro" id="IPR020818">
    <property type="entry name" value="Chaperonin_GroES"/>
</dbReference>
<comment type="function">
    <text evidence="4 5">Together with the chaperonin GroEL, plays an essential role in assisting protein folding. The GroEL-GroES system forms a nano-cage that allows encapsulation of the non-native substrate proteins and provides a physical environment optimized to promote and accelerate protein folding. GroES binds to the apical surface of the GroEL ring, thereby capping the opening of the GroEL channel.</text>
</comment>
<keyword evidence="3 4" id="KW-0143">Chaperone</keyword>